<keyword evidence="2" id="KW-1185">Reference proteome</keyword>
<evidence type="ECO:0000313" key="2">
    <source>
        <dbReference type="Proteomes" id="UP001453229"/>
    </source>
</evidence>
<reference evidence="1 2" key="1">
    <citation type="submission" date="2024-04" db="EMBL/GenBank/DDBJ databases">
        <title>Salinicola lusitanus LLJ914,a marine bacterium isolated from the Okinawa Trough.</title>
        <authorList>
            <person name="Li J."/>
        </authorList>
    </citation>
    <scope>NUCLEOTIDE SEQUENCE [LARGE SCALE GENOMIC DNA]</scope>
    <source>
        <strain evidence="1 2">LLJ914</strain>
    </source>
</reference>
<name>A0ABZ3CP34_9GAMM</name>
<proteinExistence type="predicted"/>
<accession>A0ABZ3CP34</accession>
<protein>
    <submittedName>
        <fullName evidence="1">Uncharacterized protein</fullName>
    </submittedName>
</protein>
<evidence type="ECO:0000313" key="1">
    <source>
        <dbReference type="EMBL" id="XAD52918.1"/>
    </source>
</evidence>
<dbReference type="RefSeq" id="WP_232822326.1">
    <property type="nucleotide sequence ID" value="NZ_CP151919.1"/>
</dbReference>
<sequence>MMKVVHVKNPETREACLAKLCASVYGQEAGLAPLVIFAGTQSVLFEQEAARLFALTEDDGSVLCLALISSDVDGGTMEVDMLSTPEGKGDTRHSRHLVKTLAEKAPLRVTAADEAGEAFFRRCGIERWIDGEGGLRIGLGPLHPAPVNGVLPSVVRFNGDGIVRTFKQEPETFEAYKSRFVAALERYSNIA</sequence>
<gene>
    <name evidence="1" type="ORF">AAGT95_13815</name>
</gene>
<organism evidence="1 2">
    <name type="scientific">Salinicola lusitanus</name>
    <dbReference type="NCBI Taxonomy" id="1949085"/>
    <lineage>
        <taxon>Bacteria</taxon>
        <taxon>Pseudomonadati</taxon>
        <taxon>Pseudomonadota</taxon>
        <taxon>Gammaproteobacteria</taxon>
        <taxon>Oceanospirillales</taxon>
        <taxon>Halomonadaceae</taxon>
        <taxon>Salinicola</taxon>
    </lineage>
</organism>
<dbReference type="EMBL" id="CP151919">
    <property type="protein sequence ID" value="XAD52918.1"/>
    <property type="molecule type" value="Genomic_DNA"/>
</dbReference>
<dbReference type="Proteomes" id="UP001453229">
    <property type="component" value="Chromosome"/>
</dbReference>